<dbReference type="AlphaFoldDB" id="A0A1R3HH22"/>
<protein>
    <submittedName>
        <fullName evidence="1">Uncharacterized protein</fullName>
    </submittedName>
</protein>
<gene>
    <name evidence="1" type="ORF">CCACVL1_19418</name>
</gene>
<dbReference type="Proteomes" id="UP000188268">
    <property type="component" value="Unassembled WGS sequence"/>
</dbReference>
<keyword evidence="2" id="KW-1185">Reference proteome</keyword>
<dbReference type="Gramene" id="OMO69565">
    <property type="protein sequence ID" value="OMO69565"/>
    <property type="gene ID" value="CCACVL1_19418"/>
</dbReference>
<reference evidence="1 2" key="1">
    <citation type="submission" date="2013-09" db="EMBL/GenBank/DDBJ databases">
        <title>Corchorus capsularis genome sequencing.</title>
        <authorList>
            <person name="Alam M."/>
            <person name="Haque M.S."/>
            <person name="Islam M.S."/>
            <person name="Emdad E.M."/>
            <person name="Islam M.M."/>
            <person name="Ahmed B."/>
            <person name="Halim A."/>
            <person name="Hossen Q.M.M."/>
            <person name="Hossain M.Z."/>
            <person name="Ahmed R."/>
            <person name="Khan M.M."/>
            <person name="Islam R."/>
            <person name="Rashid M.M."/>
            <person name="Khan S.A."/>
            <person name="Rahman M.S."/>
            <person name="Alam M."/>
        </authorList>
    </citation>
    <scope>NUCLEOTIDE SEQUENCE [LARGE SCALE GENOMIC DNA]</scope>
    <source>
        <strain evidence="2">cv. CVL-1</strain>
        <tissue evidence="1">Whole seedling</tissue>
    </source>
</reference>
<evidence type="ECO:0000313" key="1">
    <source>
        <dbReference type="EMBL" id="OMO69565.1"/>
    </source>
</evidence>
<accession>A0A1R3HH22</accession>
<organism evidence="1 2">
    <name type="scientific">Corchorus capsularis</name>
    <name type="common">Jute</name>
    <dbReference type="NCBI Taxonomy" id="210143"/>
    <lineage>
        <taxon>Eukaryota</taxon>
        <taxon>Viridiplantae</taxon>
        <taxon>Streptophyta</taxon>
        <taxon>Embryophyta</taxon>
        <taxon>Tracheophyta</taxon>
        <taxon>Spermatophyta</taxon>
        <taxon>Magnoliopsida</taxon>
        <taxon>eudicotyledons</taxon>
        <taxon>Gunneridae</taxon>
        <taxon>Pentapetalae</taxon>
        <taxon>rosids</taxon>
        <taxon>malvids</taxon>
        <taxon>Malvales</taxon>
        <taxon>Malvaceae</taxon>
        <taxon>Grewioideae</taxon>
        <taxon>Apeibeae</taxon>
        <taxon>Corchorus</taxon>
    </lineage>
</organism>
<sequence length="28" mass="3072">MATKVCVKVKSTTRKAATEAVPLKRLLK</sequence>
<evidence type="ECO:0000313" key="2">
    <source>
        <dbReference type="Proteomes" id="UP000188268"/>
    </source>
</evidence>
<proteinExistence type="predicted"/>
<dbReference type="EMBL" id="AWWV01011992">
    <property type="protein sequence ID" value="OMO69565.1"/>
    <property type="molecule type" value="Genomic_DNA"/>
</dbReference>
<name>A0A1R3HH22_COCAP</name>
<comment type="caution">
    <text evidence="1">The sequence shown here is derived from an EMBL/GenBank/DDBJ whole genome shotgun (WGS) entry which is preliminary data.</text>
</comment>